<dbReference type="EC" id="5.6.2.3" evidence="4"/>
<reference evidence="6" key="3">
    <citation type="submission" date="2025-09" db="UniProtKB">
        <authorList>
            <consortium name="Ensembl"/>
        </authorList>
    </citation>
    <scope>IDENTIFICATION</scope>
</reference>
<dbReference type="GO" id="GO:0006281">
    <property type="term" value="P:DNA repair"/>
    <property type="evidence" value="ECO:0007669"/>
    <property type="project" value="UniProtKB-KW"/>
</dbReference>
<dbReference type="PROSITE" id="PS50802">
    <property type="entry name" value="OTU"/>
    <property type="match status" value="2"/>
</dbReference>
<keyword evidence="4" id="KW-0347">Helicase</keyword>
<feature type="domain" description="OTU" evidence="5">
    <location>
        <begin position="635"/>
        <end position="762"/>
    </location>
</feature>
<dbReference type="Ensembl" id="ENSACLT00000053392.1">
    <property type="protein sequence ID" value="ENSACLP00000057587.1"/>
    <property type="gene ID" value="ENSACLG00000033102.1"/>
</dbReference>
<keyword evidence="4" id="KW-0227">DNA damage</keyword>
<dbReference type="InterPro" id="IPR027417">
    <property type="entry name" value="P-loop_NTPase"/>
</dbReference>
<dbReference type="Pfam" id="PF14214">
    <property type="entry name" value="Helitron_like_N"/>
    <property type="match status" value="1"/>
</dbReference>
<dbReference type="GO" id="GO:0006310">
    <property type="term" value="P:DNA recombination"/>
    <property type="evidence" value="ECO:0007669"/>
    <property type="project" value="UniProtKB-KW"/>
</dbReference>
<accession>A0AAX7TLV9</accession>
<comment type="similarity">
    <text evidence="4">Belongs to the helicase family.</text>
</comment>
<dbReference type="InterPro" id="IPR049163">
    <property type="entry name" value="Pif1-like_2B_dom"/>
</dbReference>
<dbReference type="Pfam" id="PF02338">
    <property type="entry name" value="OTU"/>
    <property type="match status" value="1"/>
</dbReference>
<keyword evidence="1" id="KW-0645">Protease</keyword>
<dbReference type="SUPFAM" id="SSF56219">
    <property type="entry name" value="DNase I-like"/>
    <property type="match status" value="1"/>
</dbReference>
<dbReference type="CDD" id="cd18809">
    <property type="entry name" value="SF1_C_RecD"/>
    <property type="match status" value="1"/>
</dbReference>
<dbReference type="CDD" id="cd22755">
    <property type="entry name" value="OTU_CeDUB-like"/>
    <property type="match status" value="2"/>
</dbReference>
<dbReference type="InterPro" id="IPR003323">
    <property type="entry name" value="OTU_dom"/>
</dbReference>
<keyword evidence="7" id="KW-1185">Reference proteome</keyword>
<dbReference type="Gene3D" id="3.90.70.120">
    <property type="match status" value="1"/>
</dbReference>
<comment type="cofactor">
    <cofactor evidence="4">
        <name>Mg(2+)</name>
        <dbReference type="ChEBI" id="CHEBI:18420"/>
    </cofactor>
</comment>
<evidence type="ECO:0000256" key="2">
    <source>
        <dbReference type="ARBA" id="ARBA00022786"/>
    </source>
</evidence>
<name>A0AAX7TLV9_ASTCA</name>
<evidence type="ECO:0000256" key="4">
    <source>
        <dbReference type="RuleBase" id="RU363044"/>
    </source>
</evidence>
<dbReference type="Proteomes" id="UP000265100">
    <property type="component" value="Chromosome 19"/>
</dbReference>
<dbReference type="Pfam" id="PF20209">
    <property type="entry name" value="DUF6570"/>
    <property type="match status" value="1"/>
</dbReference>
<dbReference type="InterPro" id="IPR036691">
    <property type="entry name" value="Endo/exonu/phosph_ase_sf"/>
</dbReference>
<organism evidence="6 7">
    <name type="scientific">Astatotilapia calliptera</name>
    <name type="common">Eastern happy</name>
    <name type="synonym">Chromis callipterus</name>
    <dbReference type="NCBI Taxonomy" id="8154"/>
    <lineage>
        <taxon>Eukaryota</taxon>
        <taxon>Metazoa</taxon>
        <taxon>Chordata</taxon>
        <taxon>Craniata</taxon>
        <taxon>Vertebrata</taxon>
        <taxon>Euteleostomi</taxon>
        <taxon>Actinopterygii</taxon>
        <taxon>Neopterygii</taxon>
        <taxon>Teleostei</taxon>
        <taxon>Neoteleostei</taxon>
        <taxon>Acanthomorphata</taxon>
        <taxon>Ovalentaria</taxon>
        <taxon>Cichlomorphae</taxon>
        <taxon>Cichliformes</taxon>
        <taxon>Cichlidae</taxon>
        <taxon>African cichlids</taxon>
        <taxon>Pseudocrenilabrinae</taxon>
        <taxon>Haplochromini</taxon>
        <taxon>Astatotilapia</taxon>
    </lineage>
</organism>
<dbReference type="GeneTree" id="ENSGT00940000164296"/>
<dbReference type="GO" id="GO:0005524">
    <property type="term" value="F:ATP binding"/>
    <property type="evidence" value="ECO:0007669"/>
    <property type="project" value="UniProtKB-KW"/>
</dbReference>
<dbReference type="SUPFAM" id="SSF54001">
    <property type="entry name" value="Cysteine proteinases"/>
    <property type="match status" value="2"/>
</dbReference>
<proteinExistence type="inferred from homology"/>
<dbReference type="SMART" id="SM00382">
    <property type="entry name" value="AAA"/>
    <property type="match status" value="1"/>
</dbReference>
<evidence type="ECO:0000256" key="3">
    <source>
        <dbReference type="ARBA" id="ARBA00022807"/>
    </source>
</evidence>
<keyword evidence="4" id="KW-0234">DNA repair</keyword>
<dbReference type="PANTHER" id="PTHR47642">
    <property type="entry name" value="ATP-DEPENDENT DNA HELICASE"/>
    <property type="match status" value="1"/>
</dbReference>
<dbReference type="Gene3D" id="3.60.10.10">
    <property type="entry name" value="Endonuclease/exonuclease/phosphatase"/>
    <property type="match status" value="1"/>
</dbReference>
<keyword evidence="4" id="KW-0547">Nucleotide-binding</keyword>
<dbReference type="InterPro" id="IPR046700">
    <property type="entry name" value="DUF6570"/>
</dbReference>
<reference evidence="6" key="2">
    <citation type="submission" date="2025-08" db="UniProtKB">
        <authorList>
            <consortium name="Ensembl"/>
        </authorList>
    </citation>
    <scope>IDENTIFICATION</scope>
</reference>
<evidence type="ECO:0000256" key="1">
    <source>
        <dbReference type="ARBA" id="ARBA00022670"/>
    </source>
</evidence>
<dbReference type="GO" id="GO:0008234">
    <property type="term" value="F:cysteine-type peptidase activity"/>
    <property type="evidence" value="ECO:0007669"/>
    <property type="project" value="UniProtKB-KW"/>
</dbReference>
<dbReference type="InterPro" id="IPR038765">
    <property type="entry name" value="Papain-like_cys_pep_sf"/>
</dbReference>
<dbReference type="InterPro" id="IPR003593">
    <property type="entry name" value="AAA+_ATPase"/>
</dbReference>
<dbReference type="Pfam" id="PF05970">
    <property type="entry name" value="PIF1"/>
    <property type="match status" value="1"/>
</dbReference>
<dbReference type="Gene3D" id="3.40.50.300">
    <property type="entry name" value="P-loop containing nucleotide triphosphate hydrolases"/>
    <property type="match status" value="1"/>
</dbReference>
<evidence type="ECO:0000313" key="6">
    <source>
        <dbReference type="Ensembl" id="ENSACLP00000057587.1"/>
    </source>
</evidence>
<dbReference type="InterPro" id="IPR051055">
    <property type="entry name" value="PIF1_helicase"/>
</dbReference>
<keyword evidence="4" id="KW-0378">Hydrolase</keyword>
<evidence type="ECO:0000313" key="7">
    <source>
        <dbReference type="Proteomes" id="UP000265100"/>
    </source>
</evidence>
<keyword evidence="4" id="KW-0067">ATP-binding</keyword>
<comment type="catalytic activity">
    <reaction evidence="4">
        <text>ATP + H2O = ADP + phosphate + H(+)</text>
        <dbReference type="Rhea" id="RHEA:13065"/>
        <dbReference type="ChEBI" id="CHEBI:15377"/>
        <dbReference type="ChEBI" id="CHEBI:15378"/>
        <dbReference type="ChEBI" id="CHEBI:30616"/>
        <dbReference type="ChEBI" id="CHEBI:43474"/>
        <dbReference type="ChEBI" id="CHEBI:456216"/>
        <dbReference type="EC" id="5.6.2.3"/>
    </reaction>
</comment>
<dbReference type="GO" id="GO:0043139">
    <property type="term" value="F:5'-3' DNA helicase activity"/>
    <property type="evidence" value="ECO:0007669"/>
    <property type="project" value="UniProtKB-EC"/>
</dbReference>
<dbReference type="Pfam" id="PF21530">
    <property type="entry name" value="Pif1_2B_dom"/>
    <property type="match status" value="1"/>
</dbReference>
<feature type="domain" description="OTU" evidence="5">
    <location>
        <begin position="865"/>
        <end position="991"/>
    </location>
</feature>
<dbReference type="Gene3D" id="3.90.70.80">
    <property type="match status" value="2"/>
</dbReference>
<dbReference type="GO" id="GO:0006508">
    <property type="term" value="P:proteolysis"/>
    <property type="evidence" value="ECO:0007669"/>
    <property type="project" value="UniProtKB-KW"/>
</dbReference>
<reference evidence="6" key="1">
    <citation type="submission" date="2018-05" db="EMBL/GenBank/DDBJ databases">
        <authorList>
            <person name="Datahose"/>
        </authorList>
    </citation>
    <scope>NUCLEOTIDE SEQUENCE</scope>
</reference>
<dbReference type="InterPro" id="IPR005135">
    <property type="entry name" value="Endo/exonuclease/phosphatase"/>
</dbReference>
<dbReference type="InterPro" id="IPR010285">
    <property type="entry name" value="DNA_helicase_pif1-like_DEAD"/>
</dbReference>
<dbReference type="Pfam" id="PF03372">
    <property type="entry name" value="Exo_endo_phos"/>
    <property type="match status" value="1"/>
</dbReference>
<protein>
    <recommendedName>
        <fullName evidence="4">ATP-dependent DNA helicase</fullName>
        <ecNumber evidence="4">5.6.2.3</ecNumber>
    </recommendedName>
</protein>
<dbReference type="SUPFAM" id="SSF52540">
    <property type="entry name" value="P-loop containing nucleoside triphosphate hydrolases"/>
    <property type="match status" value="2"/>
</dbReference>
<dbReference type="InterPro" id="IPR025476">
    <property type="entry name" value="Helitron_helicase-like"/>
</dbReference>
<evidence type="ECO:0000259" key="5">
    <source>
        <dbReference type="PROSITE" id="PS50802"/>
    </source>
</evidence>
<keyword evidence="3" id="KW-0788">Thiol protease</keyword>
<dbReference type="GO" id="GO:0000723">
    <property type="term" value="P:telomere maintenance"/>
    <property type="evidence" value="ECO:0007669"/>
    <property type="project" value="InterPro"/>
</dbReference>
<sequence>MPRKKGFRMRRTPRIPSGKSNANPNVCICAEKLQASIVAGTAVQCAPSTSDVNALIACSVVAAIKHMIAPVCTWKPEDVDDICVEGCQLVRYIAKARQDIGSKHSVCRLIGQHTVFGQRWKVDIGPPVYIDFGLSEGEAVLYEKLQEHLLRDGMCLLDLHTAVSVIIHHKNYFVVVDCGTRNAAGLASEIGTAVAVFNTCLDDLMLHIRNLQTSLDAQWYAVSSISVQAGQVDVDVESSAVFVDRDVDTNLTAKVDNTSVNLETVNAVTGVGTEDSCCIIKSVRGSFHQADDRFKYGGVQCMAIGLVSLAKHKVDSVFSWETKVLDRVVVLGDLLYTNLRDGNTISNSSSVLCVPDLPKKYCIDGQNFEFEYGDFVSGDVDVLEGELIESGVYTTLQTGLQKICAMYNTCLLTLCGSTCAVISENGQYALVDSHARSAVGLVSEQGRSVVLCFRSLEDVVRHICQLATGLSQKQKPFEVAGVYVRYLMVSDSATPKDSCEKTCKTFTLESSCDSIQNEPNISDVIIVESLIEAESCKTSGKTLSCSEYNLGLLCNDATRKRKISVGHSEAKKLKQYDVSQVNSDVEFVSEVTNNKLVFSPISEWVCQALCTQLNVEFEKISVPASTCVGLLGVPCKNESIVADGNCFFRAISQVVTGTQKHHRKIRLAIVKELERNAAIYRNILRSEYSTVADYIQKSKMRNVNSWATEVEIQATANCLGVDVFTFHDERWLKYGCNGKLLSEKGIYLENRHGNHYETVVCVLKPQLQTCYGYCKISASVIKGYSTRLKSKDSFFFDKTQDHTFCADEVVLDTHADGEVLNDASQFSFSPISNGVAQSLCYKFNVDFQKQDNKVHTVYGHLGVVCKTNKVIEDSNSFFRALSEVISGSEKSHRKIRLAVLKYMENNGEEHMKFVVKDYVSISEYISKSQMKYVGNPATDTEFQAAANAFGLDIFMFNGDKWHKYSCTSTDTTNEGIYLKCENSHFVPVICVQHFNKEGCFGLCRATNLSTPQHMCRGKTKEAMKDTLNICSSSTKHMVSKHSKKKKYFKNQIAYQVNALHKEKVKARSIKKYQKDLLHRQKVKEISTWKYEQNVSHKEKVKEMSIRKYKQNVSHKEKVKEMSIRKYKQNVSHKEKVKEMSIGKYKQNVSHKEKVKEMSIRKYKQNVSHKEKVKEMSIRKYEQNISHKEKLKEISIRKYKLNELHRQNLKAVSFKKYHGNLEYKRRAIAGVSLKRQQRKEKGEQFDFVMTNFLDKIKDGPDFVCCVCHRLLFRHQVLHCKKNYYNKTKTAALIAEKCLTEDYLHKCNKDCTNPCHWLETVKAKLWICYTCHYKINKNEVPPESVKNHLEVHPIPPELACLNSLEQHLIALHIPFMKMLALPKGGQNGVHGPVTCVPANIVETTNVLPRSSMEGSLLPVKLKRKLTYKGHYQYQFVDTIHIRQALQYLKGSNVHYKDVEFNKSWQNQFCMHQEEAVEEESDKNAVSGVISSNVDDELLHDRQQHCMFQDTCLMPVDIGQEALDQYFTNILNLAPAEGNNPVKLLSDHANEAKCFPVLFPKGVNTYHENREKRLTLSRYFNNRILHADGRFAQNVEYIFFAQYMSEIEQVISNVSIALRKGKGDCTYQNVSHELLKDEESLKKLLEFDDGYRFLKPIRGTPAFWQAAQRDLLACVRQLGIPTWFCSFSSADMRWTNLLYSILKQQGRTETVEQLEWADRCDLLRRNPVTAARMFDFRWHCFLKEVLMSPLHPIGKIKDYFYRVEFQQRGSPHVHCLFWIENAPQIDKNTDEEVIQFIDEYVTCELPSQDETLLDIVSSVQQHSKRHSKTCKKKNTVCRFNFPRPPSSRTFICRRKSDVSEQKCKCQVDKREDDLQQCACESQRQQDSIKMRRKQASDILTTIKKALSDESRSFESVEHLFQSLGMNQATFEEAYKCFSRNTHVVLKRKLNEVWINQYNKPLLKCYNANLDIQFVIDAYACCVYIISYMSKSEKEMGLLLSNTQKEAYKDGNVSAREALKSLGSVYLHNRDVSAQEAVYRLTNMHLKECSRKVVFVPTGDSVVKMSLPLKVLRQKATSQDLTAEDMWMTSIVDRYKNRPKNIDFNDMCMATFASEYRVLSKSEKSTKPIQLNNRCGFVTKRTRSQPAVVRYARFSETKNAELFYHSIMQLFLPYRVDQELKPSNYTTFEQFYKNGVVKFSDGFLHSVKSVVDANRRKFEINADKLDNIQNTIDLDGVTEDAWCELCPEQELERLECEQEWKDKEQIGEEDNENIPDLAVCSQQVSHLEKRNDIMPRRDGLALIRSLNETQLSVFYQIRQWCLDKTVGKNPDPLHVFITGGAGTGKSHLIKAIHYEAARLLSPMCRHPENVCVLLTAPTGIAAYNLHATTIHNTFSIGKDVRLPYTPLGEEKLNCLRAKYCDLQILIIDEISMVDQRLMAYIHGRLRQIKQIGDFSPFGNVSVITVGDFFQLPPVKGKPLYVEDVGMNLWSSLFRVVELNKIVRQSDVGFAELLNRLRTHIKGAPLLEKDIKSLKHCETGEVSSALHIFPTNKQVNEHNMQQLFKLCPDYVEIPAQDFVNSKKTGKLELKTGHHAKTYNTCLNEKLLLGKGARVMLCKNVDVMDGLVNGVCGTVTHIVYVTEDKKLPKTIYVKFDDNHIGAQRRKNCVYYPAVEIGSTGIEAEEEKVTEKGGLRRQFPLKLAWACTVHKVQGVTVDDAVVSLKNVFAPGQAYVALSRVRSLSGLIIQDFNEKAIYSKGGVKDVIERMPQFLSENTACTKTRDFTVVLMNVQNLTLHVADLVLCTQHLQPNCIAVTETWMSADSSLDTVKIDGYGFQHNPRSASYTRSNPTFIEIQSQQHGGVGMYTADSLTSEIIAIPDANLECLLCNYCTLNILIAVIYRPPSYTMALFKQNLGKLLDWLDKKSNTVVVMGDFNDNVLKSSSICKFVTDKGFIQHVTQPTTEKGTLIDHVYVKTTHYNVKAVVFPTYFSDHEGIFCTFKSKTPT</sequence>
<keyword evidence="2" id="KW-0833">Ubl conjugation pathway</keyword>
<keyword evidence="4" id="KW-0233">DNA recombination</keyword>
<dbReference type="PANTHER" id="PTHR47642:SF3">
    <property type="entry name" value="ATP-DEPENDENT DNA HELICASE"/>
    <property type="match status" value="1"/>
</dbReference>